<dbReference type="Proteomes" id="UP000664534">
    <property type="component" value="Unassembled WGS sequence"/>
</dbReference>
<dbReference type="AlphaFoldDB" id="A0A8H3G2G2"/>
<organism evidence="1 2">
    <name type="scientific">Imshaugia aleurites</name>
    <dbReference type="NCBI Taxonomy" id="172621"/>
    <lineage>
        <taxon>Eukaryota</taxon>
        <taxon>Fungi</taxon>
        <taxon>Dikarya</taxon>
        <taxon>Ascomycota</taxon>
        <taxon>Pezizomycotina</taxon>
        <taxon>Lecanoromycetes</taxon>
        <taxon>OSLEUM clade</taxon>
        <taxon>Lecanoromycetidae</taxon>
        <taxon>Lecanorales</taxon>
        <taxon>Lecanorineae</taxon>
        <taxon>Parmeliaceae</taxon>
        <taxon>Imshaugia</taxon>
    </lineage>
</organism>
<gene>
    <name evidence="1" type="ORF">IMSHALPRED_010221</name>
</gene>
<evidence type="ECO:0000313" key="2">
    <source>
        <dbReference type="Proteomes" id="UP000664534"/>
    </source>
</evidence>
<accession>A0A8H3G2G2</accession>
<proteinExistence type="predicted"/>
<comment type="caution">
    <text evidence="1">The sequence shown here is derived from an EMBL/GenBank/DDBJ whole genome shotgun (WGS) entry which is preliminary data.</text>
</comment>
<evidence type="ECO:0000313" key="1">
    <source>
        <dbReference type="EMBL" id="CAF9935418.1"/>
    </source>
</evidence>
<dbReference type="EMBL" id="CAJPDT010000083">
    <property type="protein sequence ID" value="CAF9935418.1"/>
    <property type="molecule type" value="Genomic_DNA"/>
</dbReference>
<keyword evidence="2" id="KW-1185">Reference proteome</keyword>
<protein>
    <submittedName>
        <fullName evidence="1">Uncharacterized protein</fullName>
    </submittedName>
</protein>
<name>A0A8H3G2G2_9LECA</name>
<reference evidence="1" key="1">
    <citation type="submission" date="2021-03" db="EMBL/GenBank/DDBJ databases">
        <authorList>
            <person name="Tagirdzhanova G."/>
        </authorList>
    </citation>
    <scope>NUCLEOTIDE SEQUENCE</scope>
</reference>
<sequence length="133" mass="15727">MALKPEKLQVAHLQQRRVPLSARRYLVQAYEEAQEGNLPLLREARRLPLVSQSQNFWFDIYRTSFCIFSPRIPKWTSEPSIFVKWAVFSSEVFGSAKRIKAYIYLDFLVGGFCTLDVRRFLYRFCIGISIYNY</sequence>